<accession>A0A1F4PNH5</accession>
<dbReference type="STRING" id="1798539.A2994_03425"/>
<name>A0A1F4PNH5_UNCK3</name>
<dbReference type="NCBIfam" id="TIGR00611">
    <property type="entry name" value="recf"/>
    <property type="match status" value="1"/>
</dbReference>
<dbReference type="InterPro" id="IPR027417">
    <property type="entry name" value="P-loop_NTPase"/>
</dbReference>
<dbReference type="GO" id="GO:0000731">
    <property type="term" value="P:DNA synthesis involved in DNA repair"/>
    <property type="evidence" value="ECO:0007669"/>
    <property type="project" value="TreeGrafter"/>
</dbReference>
<dbReference type="InterPro" id="IPR042174">
    <property type="entry name" value="RecF_2"/>
</dbReference>
<gene>
    <name evidence="6" type="primary">recF</name>
    <name evidence="8" type="ORF">A2994_03425</name>
</gene>
<evidence type="ECO:0000256" key="6">
    <source>
        <dbReference type="HAMAP-Rule" id="MF_00365"/>
    </source>
</evidence>
<dbReference type="PANTHER" id="PTHR32182">
    <property type="entry name" value="DNA REPLICATION AND REPAIR PROTEIN RECF"/>
    <property type="match status" value="1"/>
</dbReference>
<dbReference type="GO" id="GO:0009432">
    <property type="term" value="P:SOS response"/>
    <property type="evidence" value="ECO:0007669"/>
    <property type="project" value="UniProtKB-UniRule"/>
</dbReference>
<keyword evidence="6" id="KW-0227">DNA damage</keyword>
<keyword evidence="1 6" id="KW-0963">Cytoplasm</keyword>
<comment type="caution">
    <text evidence="8">The sequence shown here is derived from an EMBL/GenBank/DDBJ whole genome shotgun (WGS) entry which is preliminary data.</text>
</comment>
<dbReference type="EMBL" id="METE01000009">
    <property type="protein sequence ID" value="OGB85179.1"/>
    <property type="molecule type" value="Genomic_DNA"/>
</dbReference>
<reference evidence="8 9" key="1">
    <citation type="journal article" date="2016" name="Nat. Commun.">
        <title>Thousands of microbial genomes shed light on interconnected biogeochemical processes in an aquifer system.</title>
        <authorList>
            <person name="Anantharaman K."/>
            <person name="Brown C.T."/>
            <person name="Hug L.A."/>
            <person name="Sharon I."/>
            <person name="Castelle C.J."/>
            <person name="Probst A.J."/>
            <person name="Thomas B.C."/>
            <person name="Singh A."/>
            <person name="Wilkins M.J."/>
            <person name="Karaoz U."/>
            <person name="Brodie E.L."/>
            <person name="Williams K.H."/>
            <person name="Hubbard S.S."/>
            <person name="Banfield J.F."/>
        </authorList>
    </citation>
    <scope>NUCLEOTIDE SEQUENCE [LARGE SCALE GENOMIC DNA]</scope>
</reference>
<keyword evidence="4 6" id="KW-0067">ATP-binding</keyword>
<dbReference type="GO" id="GO:0005737">
    <property type="term" value="C:cytoplasm"/>
    <property type="evidence" value="ECO:0007669"/>
    <property type="project" value="UniProtKB-SubCell"/>
</dbReference>
<evidence type="ECO:0000256" key="3">
    <source>
        <dbReference type="ARBA" id="ARBA00022741"/>
    </source>
</evidence>
<organism evidence="8 9">
    <name type="scientific">candidate division Kazan bacterium RIFCSPLOWO2_01_FULL_48_13</name>
    <dbReference type="NCBI Taxonomy" id="1798539"/>
    <lineage>
        <taxon>Bacteria</taxon>
        <taxon>Bacteria division Kazan-3B-28</taxon>
    </lineage>
</organism>
<dbReference type="SUPFAM" id="SSF52540">
    <property type="entry name" value="P-loop containing nucleoside triphosphate hydrolases"/>
    <property type="match status" value="1"/>
</dbReference>
<dbReference type="Gene3D" id="1.20.1050.90">
    <property type="entry name" value="RecF/RecN/SMC, N-terminal domain"/>
    <property type="match status" value="1"/>
</dbReference>
<dbReference type="GO" id="GO:0005524">
    <property type="term" value="F:ATP binding"/>
    <property type="evidence" value="ECO:0007669"/>
    <property type="project" value="UniProtKB-UniRule"/>
</dbReference>
<dbReference type="InterPro" id="IPR003395">
    <property type="entry name" value="RecF/RecN/SMC_N"/>
</dbReference>
<keyword evidence="5 6" id="KW-0238">DNA-binding</keyword>
<proteinExistence type="inferred from homology"/>
<dbReference type="AlphaFoldDB" id="A0A1F4PNH5"/>
<dbReference type="Gene3D" id="3.40.50.300">
    <property type="entry name" value="P-loop containing nucleotide triphosphate hydrolases"/>
    <property type="match status" value="1"/>
</dbReference>
<dbReference type="PANTHER" id="PTHR32182:SF0">
    <property type="entry name" value="DNA REPLICATION AND REPAIR PROTEIN RECF"/>
    <property type="match status" value="1"/>
</dbReference>
<keyword evidence="2 6" id="KW-0235">DNA replication</keyword>
<feature type="domain" description="RecF/RecN/SMC N-terminal" evidence="7">
    <location>
        <begin position="5"/>
        <end position="353"/>
    </location>
</feature>
<dbReference type="GO" id="GO:0003697">
    <property type="term" value="F:single-stranded DNA binding"/>
    <property type="evidence" value="ECO:0007669"/>
    <property type="project" value="UniProtKB-UniRule"/>
</dbReference>
<evidence type="ECO:0000256" key="5">
    <source>
        <dbReference type="ARBA" id="ARBA00023125"/>
    </source>
</evidence>
<dbReference type="InterPro" id="IPR001238">
    <property type="entry name" value="DNA-binding_RecF"/>
</dbReference>
<evidence type="ECO:0000313" key="8">
    <source>
        <dbReference type="EMBL" id="OGB85179.1"/>
    </source>
</evidence>
<feature type="binding site" evidence="6">
    <location>
        <begin position="29"/>
        <end position="36"/>
    </location>
    <ligand>
        <name>ATP</name>
        <dbReference type="ChEBI" id="CHEBI:30616"/>
    </ligand>
</feature>
<protein>
    <recommendedName>
        <fullName evidence="6">DNA replication and repair protein RecF</fullName>
    </recommendedName>
</protein>
<comment type="subcellular location">
    <subcellularLocation>
        <location evidence="6">Cytoplasm</location>
    </subcellularLocation>
</comment>
<keyword evidence="6" id="KW-0742">SOS response</keyword>
<evidence type="ECO:0000256" key="4">
    <source>
        <dbReference type="ARBA" id="ARBA00022840"/>
    </source>
</evidence>
<dbReference type="Proteomes" id="UP000179010">
    <property type="component" value="Unassembled WGS sequence"/>
</dbReference>
<comment type="function">
    <text evidence="6">The RecF protein is involved in DNA metabolism; it is required for DNA replication and normal SOS inducibility. RecF binds preferentially to single-stranded, linear DNA. It also seems to bind ATP.</text>
</comment>
<comment type="similarity">
    <text evidence="6">Belongs to the RecF family.</text>
</comment>
<evidence type="ECO:0000259" key="7">
    <source>
        <dbReference type="Pfam" id="PF02463"/>
    </source>
</evidence>
<keyword evidence="6" id="KW-0234">DNA repair</keyword>
<dbReference type="HAMAP" id="MF_00365">
    <property type="entry name" value="RecF"/>
    <property type="match status" value="1"/>
</dbReference>
<keyword evidence="3 6" id="KW-0547">Nucleotide-binding</keyword>
<evidence type="ECO:0000256" key="1">
    <source>
        <dbReference type="ARBA" id="ARBA00022490"/>
    </source>
</evidence>
<dbReference type="Pfam" id="PF02463">
    <property type="entry name" value="SMC_N"/>
    <property type="match status" value="1"/>
</dbReference>
<dbReference type="GO" id="GO:0006302">
    <property type="term" value="P:double-strand break repair"/>
    <property type="evidence" value="ECO:0007669"/>
    <property type="project" value="TreeGrafter"/>
</dbReference>
<sequence length="370" mass="41846">MKCVSLKLANFRNISSSELSFSDRNFLVGDNGQGKTNVLEALYYLSAGDSFRNSREAWAVKSGELFARVEADFELDNGNPRIAAVVLERDELGVTKNFRLDNAEVSRADFLGSFLMVLFAPENVSLMRLQPVTRRAFMNHLLAKTDPTYYDDLTTYAKSLKQRNELLTLVRRRQAEVSELGPWDDRMAVLGSRIIKKRQVLVDALGWWVGPVYSQISGQHDARLRVIYQTDAGVIEPEQYISRLIKCRDEDLRFGHTTFGPHRDDLVFLLNDVDAKQVASQGEFRLIIIALKLAEGEYIKRGLKEAPIYLLDDIFSELDESNSRRVIEFLGDAQVIVTTTDRHKLPKDANVLNVEAGVISENSAIQQPTN</sequence>
<dbReference type="GO" id="GO:0006260">
    <property type="term" value="P:DNA replication"/>
    <property type="evidence" value="ECO:0007669"/>
    <property type="project" value="UniProtKB-UniRule"/>
</dbReference>
<evidence type="ECO:0000256" key="2">
    <source>
        <dbReference type="ARBA" id="ARBA00022705"/>
    </source>
</evidence>
<evidence type="ECO:0000313" key="9">
    <source>
        <dbReference type="Proteomes" id="UP000179010"/>
    </source>
</evidence>